<dbReference type="RefSeq" id="WP_341266536.1">
    <property type="nucleotide sequence ID" value="NZ_CP146843.1"/>
</dbReference>
<dbReference type="Pfam" id="PF09419">
    <property type="entry name" value="PGP_phosphatase"/>
    <property type="match status" value="1"/>
</dbReference>
<keyword evidence="1" id="KW-0378">Hydrolase</keyword>
<dbReference type="EMBL" id="CP146843">
    <property type="protein sequence ID" value="WYY26634.1"/>
    <property type="molecule type" value="Genomic_DNA"/>
</dbReference>
<dbReference type="InterPro" id="IPR006549">
    <property type="entry name" value="HAD-SF_hydro_IIIA"/>
</dbReference>
<reference evidence="1" key="1">
    <citation type="submission" date="2024-03" db="EMBL/GenBank/DDBJ databases">
        <title>The Complete Genome of 'Candidatus Phytoplasma fraxini' AshY1 from the Ash Yellows Group.</title>
        <authorList>
            <person name="Boehm J.W."/>
            <person name="Huettel B."/>
            <person name="Schneider B."/>
            <person name="Kube M."/>
        </authorList>
    </citation>
    <scope>NUCLEOTIDE SEQUENCE [LARGE SCALE GENOMIC DNA]</scope>
    <source>
        <strain evidence="1">AshY1</strain>
    </source>
</reference>
<proteinExistence type="predicted"/>
<dbReference type="InterPro" id="IPR023214">
    <property type="entry name" value="HAD_sf"/>
</dbReference>
<dbReference type="NCBIfam" id="TIGR01662">
    <property type="entry name" value="HAD-SF-IIIA"/>
    <property type="match status" value="1"/>
</dbReference>
<dbReference type="Gene3D" id="3.40.50.1000">
    <property type="entry name" value="HAD superfamily/HAD-like"/>
    <property type="match status" value="1"/>
</dbReference>
<protein>
    <submittedName>
        <fullName evidence="1">HAD-IIIA family hydrolase</fullName>
    </submittedName>
</protein>
<dbReference type="InterPro" id="IPR027706">
    <property type="entry name" value="PGP_Pase"/>
</dbReference>
<evidence type="ECO:0000313" key="2">
    <source>
        <dbReference type="Proteomes" id="UP001484199"/>
    </source>
</evidence>
<dbReference type="Proteomes" id="UP001484199">
    <property type="component" value="Chromosome"/>
</dbReference>
<dbReference type="InterPro" id="IPR036412">
    <property type="entry name" value="HAD-like_sf"/>
</dbReference>
<dbReference type="GO" id="GO:0016787">
    <property type="term" value="F:hydrolase activity"/>
    <property type="evidence" value="ECO:0007669"/>
    <property type="project" value="UniProtKB-KW"/>
</dbReference>
<organism evidence="1 2">
    <name type="scientific">Ash yellows phytoplasma</name>
    <dbReference type="NCBI Taxonomy" id="35780"/>
    <lineage>
        <taxon>Bacteria</taxon>
        <taxon>Bacillati</taxon>
        <taxon>Mycoplasmatota</taxon>
        <taxon>Mollicutes</taxon>
        <taxon>Acholeplasmatales</taxon>
        <taxon>Acholeplasmataceae</taxon>
        <taxon>Candidatus Phytoplasma</taxon>
        <taxon>16SrVII (Ash yellows group)</taxon>
    </lineage>
</organism>
<name>A0ABZ2U9D2_ASHYP</name>
<evidence type="ECO:0000313" key="1">
    <source>
        <dbReference type="EMBL" id="WYY26634.1"/>
    </source>
</evidence>
<gene>
    <name evidence="1" type="ORF">AshY1_05370</name>
</gene>
<dbReference type="InterPro" id="IPR006439">
    <property type="entry name" value="HAD-SF_hydro_IA"/>
</dbReference>
<dbReference type="SUPFAM" id="SSF56784">
    <property type="entry name" value="HAD-like"/>
    <property type="match status" value="1"/>
</dbReference>
<keyword evidence="2" id="KW-1185">Reference proteome</keyword>
<accession>A0ABZ2U9D2</accession>
<dbReference type="NCBIfam" id="TIGR01549">
    <property type="entry name" value="HAD-SF-IA-v1"/>
    <property type="match status" value="1"/>
</dbReference>
<sequence length="184" mass="21936">MLNKYKFLPSFYYNSVFDIPYDYFLKKKIKILCFDLDNTLLSPTETKLNHKIIKKLNDLKNNFKIVIISNTSLSKIKKILEPHNFSYIYLNILNKKPSLWGLKQTLKLCNFSCDEVIMIGDQLRTDIASANKMNIISILVKPLDRKNESFKTKFMRFLFEKRFINKIKKFDLSEYKSKFESFIK</sequence>